<evidence type="ECO:0000256" key="12">
    <source>
        <dbReference type="ARBA" id="ARBA00023136"/>
    </source>
</evidence>
<organism evidence="15 16">
    <name type="scientific">Phaseolus angularis</name>
    <name type="common">Azuki bean</name>
    <name type="synonym">Vigna angularis</name>
    <dbReference type="NCBI Taxonomy" id="3914"/>
    <lineage>
        <taxon>Eukaryota</taxon>
        <taxon>Viridiplantae</taxon>
        <taxon>Streptophyta</taxon>
        <taxon>Embryophyta</taxon>
        <taxon>Tracheophyta</taxon>
        <taxon>Spermatophyta</taxon>
        <taxon>Magnoliopsida</taxon>
        <taxon>eudicotyledons</taxon>
        <taxon>Gunneridae</taxon>
        <taxon>Pentapetalae</taxon>
        <taxon>rosids</taxon>
        <taxon>fabids</taxon>
        <taxon>Fabales</taxon>
        <taxon>Fabaceae</taxon>
        <taxon>Papilionoideae</taxon>
        <taxon>50 kb inversion clade</taxon>
        <taxon>NPAAA clade</taxon>
        <taxon>indigoferoid/millettioid clade</taxon>
        <taxon>Phaseoleae</taxon>
        <taxon>Vigna</taxon>
    </lineage>
</organism>
<dbReference type="Proteomes" id="UP000053144">
    <property type="component" value="Chromosome 11"/>
</dbReference>
<dbReference type="Gene3D" id="3.40.50.80">
    <property type="entry name" value="Nucleotide-binding domain of ferredoxin-NADP reductase (FNR) module"/>
    <property type="match status" value="1"/>
</dbReference>
<dbReference type="PRINTS" id="PR00466">
    <property type="entry name" value="GP91PHOX"/>
</dbReference>
<evidence type="ECO:0000256" key="6">
    <source>
        <dbReference type="ARBA" id="ARBA00022723"/>
    </source>
</evidence>
<evidence type="ECO:0000259" key="14">
    <source>
        <dbReference type="PROSITE" id="PS51384"/>
    </source>
</evidence>
<evidence type="ECO:0000256" key="2">
    <source>
        <dbReference type="ARBA" id="ARBA00007975"/>
    </source>
</evidence>
<dbReference type="Pfam" id="PF08030">
    <property type="entry name" value="NAD_binding_6"/>
    <property type="match status" value="1"/>
</dbReference>
<comment type="subcellular location">
    <subcellularLocation>
        <location evidence="1">Membrane</location>
        <topology evidence="1">Multi-pass membrane protein</topology>
    </subcellularLocation>
</comment>
<evidence type="ECO:0000256" key="4">
    <source>
        <dbReference type="ARBA" id="ARBA00022630"/>
    </source>
</evidence>
<protein>
    <recommendedName>
        <fullName evidence="14">FAD-binding FR-type domain-containing protein</fullName>
    </recommendedName>
</protein>
<feature type="transmembrane region" description="Helical" evidence="13">
    <location>
        <begin position="20"/>
        <end position="40"/>
    </location>
</feature>
<evidence type="ECO:0000313" key="16">
    <source>
        <dbReference type="Proteomes" id="UP000053144"/>
    </source>
</evidence>
<dbReference type="GO" id="GO:0016174">
    <property type="term" value="F:NAD(P)H oxidase H2O2-forming activity"/>
    <property type="evidence" value="ECO:0007669"/>
    <property type="project" value="TreeGrafter"/>
</dbReference>
<keyword evidence="12 13" id="KW-0472">Membrane</keyword>
<feature type="domain" description="FAD-binding FR-type" evidence="14">
    <location>
        <begin position="118"/>
        <end position="238"/>
    </location>
</feature>
<dbReference type="EMBL" id="CM003381">
    <property type="protein sequence ID" value="KOM57153.1"/>
    <property type="molecule type" value="Genomic_DNA"/>
</dbReference>
<sequence length="474" mass="53922">MPEITLLVIFQDFYGDLAKGVEGVTGILMVILMIIAFTLATKWFRRNLIKLPKPFSRLTGFNAFWYSHHLFVIVYVLLIIHGTKLYLVHKWYLKTTWMYLAVPVLLYTSERILRLFRSGLYTVRLGKVAIYPGNVLTLQMSKPPQFRYKSGQYMFVQCPAVSPFEWHPFSITSAPGDDYLSVHIRQLGDWTQELKRVFSEACEPPVSGKSGLLRADETTKKSLPKLKIDGPYGAPAQDYKKYDVLLLVGLGIGATPFISILKDLLNNIIKMEEMADSISDISRGSDLSVGSTTDSPSLNKIAPKRKKTLKTTNAYFYWVTREQGSFDWFKGVMNEVAELDQRGVIEMHNYLTSVYEEGDARSALITMVQALNHAKNGVDIVSGTRWYHPPPRVRYNYVGDADLIVEPHRLLADKSTVNWIWTFLKKIIEGKGTKECGWDTFSRATFSFFPSMGFQEFLRTQSEANDLPLLLLGS</sequence>
<keyword evidence="8" id="KW-0106">Calcium</keyword>
<keyword evidence="7" id="KW-0274">FAD</keyword>
<proteinExistence type="inferred from homology"/>
<dbReference type="InterPro" id="IPR000778">
    <property type="entry name" value="Cyt_b245_heavy_chain"/>
</dbReference>
<dbReference type="InterPro" id="IPR013112">
    <property type="entry name" value="FAD-bd_8"/>
</dbReference>
<dbReference type="Gramene" id="KOM57153">
    <property type="protein sequence ID" value="KOM57153"/>
    <property type="gene ID" value="LR48_Vigan11g018500"/>
</dbReference>
<keyword evidence="3" id="KW-0575">Peroxidase</keyword>
<feature type="transmembrane region" description="Helical" evidence="13">
    <location>
        <begin position="244"/>
        <end position="261"/>
    </location>
</feature>
<feature type="transmembrane region" description="Helical" evidence="13">
    <location>
        <begin position="61"/>
        <end position="79"/>
    </location>
</feature>
<dbReference type="InterPro" id="IPR013121">
    <property type="entry name" value="Fe_red_NAD-bd_6"/>
</dbReference>
<reference evidence="16" key="1">
    <citation type="journal article" date="2015" name="Proc. Natl. Acad. Sci. U.S.A.">
        <title>Genome sequencing of adzuki bean (Vigna angularis) provides insight into high starch and low fat accumulation and domestication.</title>
        <authorList>
            <person name="Yang K."/>
            <person name="Tian Z."/>
            <person name="Chen C."/>
            <person name="Luo L."/>
            <person name="Zhao B."/>
            <person name="Wang Z."/>
            <person name="Yu L."/>
            <person name="Li Y."/>
            <person name="Sun Y."/>
            <person name="Li W."/>
            <person name="Chen Y."/>
            <person name="Li Y."/>
            <person name="Zhang Y."/>
            <person name="Ai D."/>
            <person name="Zhao J."/>
            <person name="Shang C."/>
            <person name="Ma Y."/>
            <person name="Wu B."/>
            <person name="Wang M."/>
            <person name="Gao L."/>
            <person name="Sun D."/>
            <person name="Zhang P."/>
            <person name="Guo F."/>
            <person name="Wang W."/>
            <person name="Li Y."/>
            <person name="Wang J."/>
            <person name="Varshney R.K."/>
            <person name="Wang J."/>
            <person name="Ling H.Q."/>
            <person name="Wan P."/>
        </authorList>
    </citation>
    <scope>NUCLEOTIDE SEQUENCE</scope>
    <source>
        <strain evidence="16">cv. Jingnong 6</strain>
    </source>
</reference>
<dbReference type="InterPro" id="IPR017938">
    <property type="entry name" value="Riboflavin_synthase-like_b-brl"/>
</dbReference>
<dbReference type="GO" id="GO:0005886">
    <property type="term" value="C:plasma membrane"/>
    <property type="evidence" value="ECO:0007669"/>
    <property type="project" value="TreeGrafter"/>
</dbReference>
<dbReference type="SUPFAM" id="SSF63380">
    <property type="entry name" value="Riboflavin synthase domain-like"/>
    <property type="match status" value="1"/>
</dbReference>
<evidence type="ECO:0000256" key="13">
    <source>
        <dbReference type="SAM" id="Phobius"/>
    </source>
</evidence>
<accession>A0A0L9VQC9</accession>
<dbReference type="AlphaFoldDB" id="A0A0L9VQC9"/>
<dbReference type="Gene3D" id="2.40.30.10">
    <property type="entry name" value="Translation factors"/>
    <property type="match status" value="1"/>
</dbReference>
<keyword evidence="5 13" id="KW-0812">Transmembrane</keyword>
<keyword evidence="10 13" id="KW-1133">Transmembrane helix</keyword>
<comment type="similarity">
    <text evidence="2">Belongs to the RBOH (TC 5.B.1.3) family.</text>
</comment>
<gene>
    <name evidence="15" type="ORF">LR48_Vigan11g018500</name>
</gene>
<dbReference type="FunFam" id="2.40.30.10:FF:000019">
    <property type="entry name" value="Respiratory burst oxidase homolog A"/>
    <property type="match status" value="1"/>
</dbReference>
<name>A0A0L9VQC9_PHAAN</name>
<dbReference type="InterPro" id="IPR017927">
    <property type="entry name" value="FAD-bd_FR_type"/>
</dbReference>
<dbReference type="CDD" id="cd06186">
    <property type="entry name" value="NOX_Duox_like_FAD_NADP"/>
    <property type="match status" value="1"/>
</dbReference>
<dbReference type="OMA" id="YMELDIQ"/>
<dbReference type="GO" id="GO:0046872">
    <property type="term" value="F:metal ion binding"/>
    <property type="evidence" value="ECO:0007669"/>
    <property type="project" value="UniProtKB-KW"/>
</dbReference>
<dbReference type="PROSITE" id="PS51384">
    <property type="entry name" value="FAD_FR"/>
    <property type="match status" value="1"/>
</dbReference>
<dbReference type="SUPFAM" id="SSF52343">
    <property type="entry name" value="Ferredoxin reductase-like, C-terminal NADP-linked domain"/>
    <property type="match status" value="1"/>
</dbReference>
<dbReference type="Pfam" id="PF08022">
    <property type="entry name" value="FAD_binding_8"/>
    <property type="match status" value="1"/>
</dbReference>
<dbReference type="PANTHER" id="PTHR11972">
    <property type="entry name" value="NADPH OXIDASE"/>
    <property type="match status" value="1"/>
</dbReference>
<evidence type="ECO:0000256" key="7">
    <source>
        <dbReference type="ARBA" id="ARBA00022827"/>
    </source>
</evidence>
<dbReference type="GO" id="GO:0004601">
    <property type="term" value="F:peroxidase activity"/>
    <property type="evidence" value="ECO:0007669"/>
    <property type="project" value="UniProtKB-KW"/>
</dbReference>
<dbReference type="InterPro" id="IPR050369">
    <property type="entry name" value="RBOH/FRE"/>
</dbReference>
<evidence type="ECO:0000256" key="8">
    <source>
        <dbReference type="ARBA" id="ARBA00022837"/>
    </source>
</evidence>
<dbReference type="InterPro" id="IPR039261">
    <property type="entry name" value="FNR_nucleotide-bd"/>
</dbReference>
<dbReference type="SFLD" id="SFLDG01169">
    <property type="entry name" value="NADPH_oxidase_subgroup_(NOX)"/>
    <property type="match status" value="1"/>
</dbReference>
<keyword evidence="4" id="KW-0285">Flavoprotein</keyword>
<dbReference type="PANTHER" id="PTHR11972:SF153">
    <property type="entry name" value="SUPEROXIDE-GENERATING NADPH OXIDASE HEAVY CHAIN SUBUNIT A"/>
    <property type="match status" value="1"/>
</dbReference>
<evidence type="ECO:0000256" key="3">
    <source>
        <dbReference type="ARBA" id="ARBA00022559"/>
    </source>
</evidence>
<evidence type="ECO:0000313" key="15">
    <source>
        <dbReference type="EMBL" id="KOM57153.1"/>
    </source>
</evidence>
<evidence type="ECO:0000256" key="9">
    <source>
        <dbReference type="ARBA" id="ARBA00022857"/>
    </source>
</evidence>
<keyword evidence="6" id="KW-0479">Metal-binding</keyword>
<dbReference type="STRING" id="3914.A0A0L9VQC9"/>
<evidence type="ECO:0000256" key="11">
    <source>
        <dbReference type="ARBA" id="ARBA00023002"/>
    </source>
</evidence>
<evidence type="ECO:0000256" key="10">
    <source>
        <dbReference type="ARBA" id="ARBA00022989"/>
    </source>
</evidence>
<evidence type="ECO:0000256" key="1">
    <source>
        <dbReference type="ARBA" id="ARBA00004141"/>
    </source>
</evidence>
<keyword evidence="9" id="KW-0521">NADP</keyword>
<keyword evidence="11" id="KW-0560">Oxidoreductase</keyword>
<feature type="transmembrane region" description="Helical" evidence="13">
    <location>
        <begin position="91"/>
        <end position="108"/>
    </location>
</feature>
<evidence type="ECO:0000256" key="5">
    <source>
        <dbReference type="ARBA" id="ARBA00022692"/>
    </source>
</evidence>